<dbReference type="Gene3D" id="2.60.40.10">
    <property type="entry name" value="Immunoglobulins"/>
    <property type="match status" value="1"/>
</dbReference>
<evidence type="ECO:0000256" key="2">
    <source>
        <dbReference type="SAM" id="SignalP"/>
    </source>
</evidence>
<dbReference type="Proteomes" id="UP001230220">
    <property type="component" value="Unassembled WGS sequence"/>
</dbReference>
<dbReference type="PROSITE" id="PS51257">
    <property type="entry name" value="PROKAR_LIPOPROTEIN"/>
    <property type="match status" value="1"/>
</dbReference>
<evidence type="ECO:0000313" key="3">
    <source>
        <dbReference type="EMBL" id="MDQ0359464.1"/>
    </source>
</evidence>
<keyword evidence="2" id="KW-0732">Signal</keyword>
<proteinExistence type="predicted"/>
<name>A0ABU0DY84_9FIRM</name>
<accession>A0ABU0DY84</accession>
<keyword evidence="4" id="KW-1185">Reference proteome</keyword>
<gene>
    <name evidence="3" type="ORF">J2S15_000195</name>
</gene>
<reference evidence="3 4" key="1">
    <citation type="submission" date="2023-07" db="EMBL/GenBank/DDBJ databases">
        <title>Genomic Encyclopedia of Type Strains, Phase IV (KMG-IV): sequencing the most valuable type-strain genomes for metagenomic binning, comparative biology and taxonomic classification.</title>
        <authorList>
            <person name="Goeker M."/>
        </authorList>
    </citation>
    <scope>NUCLEOTIDE SEQUENCE [LARGE SCALE GENOMIC DNA]</scope>
    <source>
        <strain evidence="3 4">DSM 16784</strain>
    </source>
</reference>
<feature type="region of interest" description="Disordered" evidence="1">
    <location>
        <begin position="266"/>
        <end position="292"/>
    </location>
</feature>
<feature type="signal peptide" evidence="2">
    <location>
        <begin position="1"/>
        <end position="19"/>
    </location>
</feature>
<dbReference type="SUPFAM" id="SSF49313">
    <property type="entry name" value="Cadherin-like"/>
    <property type="match status" value="1"/>
</dbReference>
<evidence type="ECO:0008006" key="5">
    <source>
        <dbReference type="Google" id="ProtNLM"/>
    </source>
</evidence>
<sequence length="292" mass="32789">MKKLVYSLLTVCLMMGLVACGGKTEEVELKKDEFTVEYGKKLSTDPSTYLDTDSTTILDSAKVTFDDYKTDGDANYPAVGAYMGEITYKEDKKEKTKKLVVRVKDTVAPKFEDFEDTIHLVKGSIDSDLRKYFYARDLSTVTITVDSSKVDFASEGEYKITVTATDEHGNSTEKEAKVIIMTEEKETTPTPDPVYACADALYNKDKICSYIPEDQLLAAPYVNFYTEEEWKQYIADNGLEDYLNGYYEVKNNGKESVKVWYVNPEVAKDKEDDSNATDGSDDTSKTETGGDK</sequence>
<evidence type="ECO:0000256" key="1">
    <source>
        <dbReference type="SAM" id="MobiDB-lite"/>
    </source>
</evidence>
<comment type="caution">
    <text evidence="3">The sequence shown here is derived from an EMBL/GenBank/DDBJ whole genome shotgun (WGS) entry which is preliminary data.</text>
</comment>
<dbReference type="EMBL" id="JAUSUR010000001">
    <property type="protein sequence ID" value="MDQ0359464.1"/>
    <property type="molecule type" value="Genomic_DNA"/>
</dbReference>
<dbReference type="InterPro" id="IPR015919">
    <property type="entry name" value="Cadherin-like_sf"/>
</dbReference>
<evidence type="ECO:0000313" key="4">
    <source>
        <dbReference type="Proteomes" id="UP001230220"/>
    </source>
</evidence>
<feature type="chain" id="PRO_5046476583" description="DUF5011 domain-containing protein" evidence="2">
    <location>
        <begin position="20"/>
        <end position="292"/>
    </location>
</feature>
<dbReference type="RefSeq" id="WP_307404589.1">
    <property type="nucleotide sequence ID" value="NZ_JAUSUR010000001.1"/>
</dbReference>
<dbReference type="InterPro" id="IPR013783">
    <property type="entry name" value="Ig-like_fold"/>
</dbReference>
<feature type="compositionally biased region" description="Basic and acidic residues" evidence="1">
    <location>
        <begin position="282"/>
        <end position="292"/>
    </location>
</feature>
<organism evidence="3 4">
    <name type="scientific">Breznakia pachnodae</name>
    <dbReference type="NCBI Taxonomy" id="265178"/>
    <lineage>
        <taxon>Bacteria</taxon>
        <taxon>Bacillati</taxon>
        <taxon>Bacillota</taxon>
        <taxon>Erysipelotrichia</taxon>
        <taxon>Erysipelotrichales</taxon>
        <taxon>Erysipelotrichaceae</taxon>
        <taxon>Breznakia</taxon>
    </lineage>
</organism>
<protein>
    <recommendedName>
        <fullName evidence="5">DUF5011 domain-containing protein</fullName>
    </recommendedName>
</protein>